<evidence type="ECO:0000313" key="3">
    <source>
        <dbReference type="Proteomes" id="UP000262954"/>
    </source>
</evidence>
<dbReference type="InterPro" id="IPR043129">
    <property type="entry name" value="ATPase_NBD"/>
</dbReference>
<dbReference type="PANTHER" id="PTHR18964">
    <property type="entry name" value="ROK (REPRESSOR, ORF, KINASE) FAMILY"/>
    <property type="match status" value="1"/>
</dbReference>
<comment type="caution">
    <text evidence="2">The sequence shown here is derived from an EMBL/GenBank/DDBJ whole genome shotgun (WGS) entry which is preliminary data.</text>
</comment>
<evidence type="ECO:0000256" key="1">
    <source>
        <dbReference type="ARBA" id="ARBA00006479"/>
    </source>
</evidence>
<proteinExistence type="inferred from homology"/>
<dbReference type="Proteomes" id="UP000262954">
    <property type="component" value="Unassembled WGS sequence"/>
</dbReference>
<dbReference type="AlphaFoldDB" id="A0A316QZD4"/>
<dbReference type="RefSeq" id="WP_031258294.1">
    <property type="nucleotide sequence ID" value="NZ_AP028032.1"/>
</dbReference>
<dbReference type="GeneID" id="92928435"/>
<dbReference type="InterPro" id="IPR049874">
    <property type="entry name" value="ROK_cs"/>
</dbReference>
<protein>
    <submittedName>
        <fullName evidence="2">ROK family protein</fullName>
    </submittedName>
</protein>
<dbReference type="PROSITE" id="PS01125">
    <property type="entry name" value="ROK"/>
    <property type="match status" value="1"/>
</dbReference>
<dbReference type="Gene3D" id="3.30.420.40">
    <property type="match status" value="2"/>
</dbReference>
<dbReference type="PANTHER" id="PTHR18964:SF149">
    <property type="entry name" value="BIFUNCTIONAL UDP-N-ACETYLGLUCOSAMINE 2-EPIMERASE_N-ACETYLMANNOSAMINE KINASE"/>
    <property type="match status" value="1"/>
</dbReference>
<sequence>MSKPYVVGIDIGGTNTVFGIVDARGTIIASGSIKTNKFNEVEDYVNELHTELFRLLEQNNATDKIMGIGVGAPNGNYFNGTIEFAPNLPWRGVIPLAQMLTDRFGIPVSLTNDANAAAIGEMTYGAARGLKDFIMITLGTGVGSGIVVNGQLVYGHDGFAGELGHVIVRPNNGRLCGCGRTGCLEAYTSATGVARTAREFLEVRNDPSSLRQIPIQDITSKDVYDAAITGDKLALEIFDYTGKILGEAFANFIAFSSPKAIILFGGLAKAGDLILKPIKEAMDRNTLNIYKGKVKIMFSELKESDAAVLGASALGWEAK</sequence>
<dbReference type="InterPro" id="IPR000600">
    <property type="entry name" value="ROK"/>
</dbReference>
<evidence type="ECO:0000313" key="2">
    <source>
        <dbReference type="EMBL" id="HBJ08103.1"/>
    </source>
</evidence>
<reference evidence="2 3" key="1">
    <citation type="journal article" date="2018" name="Nat. Biotechnol.">
        <title>A standardized bacterial taxonomy based on genome phylogeny substantially revises the tree of life.</title>
        <authorList>
            <person name="Parks D.H."/>
            <person name="Chuvochina M."/>
            <person name="Waite D.W."/>
            <person name="Rinke C."/>
            <person name="Skarshewski A."/>
            <person name="Chaumeil P.A."/>
            <person name="Hugenholtz P."/>
        </authorList>
    </citation>
    <scope>NUCLEOTIDE SEQUENCE [LARGE SCALE GENOMIC DNA]</scope>
    <source>
        <strain evidence="2">UBA11482</strain>
    </source>
</reference>
<name>A0A316QZD4_9BACT</name>
<organism evidence="2 3">
    <name type="scientific">Coprobacter fastidiosus</name>
    <dbReference type="NCBI Taxonomy" id="1099853"/>
    <lineage>
        <taxon>Bacteria</taxon>
        <taxon>Pseudomonadati</taxon>
        <taxon>Bacteroidota</taxon>
        <taxon>Bacteroidia</taxon>
        <taxon>Bacteroidales</taxon>
        <taxon>Barnesiellaceae</taxon>
        <taxon>Coprobacter</taxon>
    </lineage>
</organism>
<accession>A0A316QZD4</accession>
<gene>
    <name evidence="2" type="ORF">DDY73_03785</name>
</gene>
<dbReference type="Pfam" id="PF00480">
    <property type="entry name" value="ROK"/>
    <property type="match status" value="1"/>
</dbReference>
<dbReference type="EMBL" id="DNWC01000052">
    <property type="protein sequence ID" value="HBJ08103.1"/>
    <property type="molecule type" value="Genomic_DNA"/>
</dbReference>
<dbReference type="SUPFAM" id="SSF53067">
    <property type="entry name" value="Actin-like ATPase domain"/>
    <property type="match status" value="1"/>
</dbReference>
<comment type="similarity">
    <text evidence="1">Belongs to the ROK (NagC/XylR) family.</text>
</comment>